<feature type="binding site" evidence="8">
    <location>
        <position position="270"/>
    </location>
    <ligand>
        <name>Mn(2+)</name>
        <dbReference type="ChEBI" id="CHEBI:29035"/>
        <label>1</label>
    </ligand>
</feature>
<evidence type="ECO:0000256" key="1">
    <source>
        <dbReference type="ARBA" id="ARBA00000135"/>
    </source>
</evidence>
<dbReference type="InterPro" id="IPR000819">
    <property type="entry name" value="Peptidase_M17_C"/>
</dbReference>
<dbReference type="PRINTS" id="PR00481">
    <property type="entry name" value="LAMNOPPTDASE"/>
</dbReference>
<feature type="binding site" evidence="8">
    <location>
        <position position="349"/>
    </location>
    <ligand>
        <name>Mn(2+)</name>
        <dbReference type="ChEBI" id="CHEBI:29035"/>
        <label>2</label>
    </ligand>
</feature>
<dbReference type="NCBIfam" id="NF002077">
    <property type="entry name" value="PRK00913.2-4"/>
    <property type="match status" value="1"/>
</dbReference>
<gene>
    <name evidence="8 10" type="primary">pepA</name>
    <name evidence="10" type="ORF">GCM10007924_27860</name>
</gene>
<dbReference type="Proteomes" id="UP001161409">
    <property type="component" value="Unassembled WGS sequence"/>
</dbReference>
<dbReference type="NCBIfam" id="NF002074">
    <property type="entry name" value="PRK00913.1-4"/>
    <property type="match status" value="1"/>
</dbReference>
<evidence type="ECO:0000313" key="11">
    <source>
        <dbReference type="Proteomes" id="UP001161409"/>
    </source>
</evidence>
<proteinExistence type="inferred from homology"/>
<dbReference type="SUPFAM" id="SSF52949">
    <property type="entry name" value="Macro domain-like"/>
    <property type="match status" value="1"/>
</dbReference>
<evidence type="ECO:0000256" key="4">
    <source>
        <dbReference type="ARBA" id="ARBA00022438"/>
    </source>
</evidence>
<feature type="active site" evidence="8">
    <location>
        <position position="277"/>
    </location>
</feature>
<protein>
    <recommendedName>
        <fullName evidence="8">Probable cytosol aminopeptidase</fullName>
        <ecNumber evidence="8">3.4.11.1</ecNumber>
    </recommendedName>
    <alternativeName>
        <fullName evidence="8">Leucine aminopeptidase</fullName>
        <shortName evidence="8">LAP</shortName>
        <ecNumber evidence="8">3.4.11.10</ecNumber>
    </alternativeName>
    <alternativeName>
        <fullName evidence="8">Leucyl aminopeptidase</fullName>
    </alternativeName>
</protein>
<feature type="binding site" evidence="8">
    <location>
        <position position="347"/>
    </location>
    <ligand>
        <name>Mn(2+)</name>
        <dbReference type="ChEBI" id="CHEBI:29035"/>
        <label>1</label>
    </ligand>
</feature>
<dbReference type="RefSeq" id="WP_169561631.1">
    <property type="nucleotide sequence ID" value="NZ_BSNF01000008.1"/>
</dbReference>
<reference evidence="10" key="1">
    <citation type="journal article" date="2014" name="Int. J. Syst. Evol. Microbiol.">
        <title>Complete genome of a new Firmicutes species belonging to the dominant human colonic microbiota ('Ruminococcus bicirculans') reveals two chromosomes and a selective capacity to utilize plant glucans.</title>
        <authorList>
            <consortium name="NISC Comparative Sequencing Program"/>
            <person name="Wegmann U."/>
            <person name="Louis P."/>
            <person name="Goesmann A."/>
            <person name="Henrissat B."/>
            <person name="Duncan S.H."/>
            <person name="Flint H.J."/>
        </authorList>
    </citation>
    <scope>NUCLEOTIDE SEQUENCE</scope>
    <source>
        <strain evidence="10">NBRC 103408</strain>
    </source>
</reference>
<evidence type="ECO:0000256" key="2">
    <source>
        <dbReference type="ARBA" id="ARBA00000967"/>
    </source>
</evidence>
<dbReference type="InterPro" id="IPR011356">
    <property type="entry name" value="Leucine_aapep/pepB"/>
</dbReference>
<dbReference type="EC" id="3.4.11.1" evidence="8"/>
<organism evidence="10 11">
    <name type="scientific">Sneathiella chinensis</name>
    <dbReference type="NCBI Taxonomy" id="349750"/>
    <lineage>
        <taxon>Bacteria</taxon>
        <taxon>Pseudomonadati</taxon>
        <taxon>Pseudomonadota</taxon>
        <taxon>Alphaproteobacteria</taxon>
        <taxon>Sneathiellales</taxon>
        <taxon>Sneathiellaceae</taxon>
        <taxon>Sneathiella</taxon>
    </lineage>
</organism>
<accession>A0ABQ5U761</accession>
<feature type="binding site" evidence="8">
    <location>
        <position position="349"/>
    </location>
    <ligand>
        <name>Mn(2+)</name>
        <dbReference type="ChEBI" id="CHEBI:29035"/>
        <label>1</label>
    </ligand>
</feature>
<feature type="binding site" evidence="8">
    <location>
        <position position="288"/>
    </location>
    <ligand>
        <name>Mn(2+)</name>
        <dbReference type="ChEBI" id="CHEBI:29035"/>
        <label>2</label>
    </ligand>
</feature>
<keyword evidence="11" id="KW-1185">Reference proteome</keyword>
<dbReference type="PANTHER" id="PTHR11963">
    <property type="entry name" value="LEUCINE AMINOPEPTIDASE-RELATED"/>
    <property type="match status" value="1"/>
</dbReference>
<keyword evidence="8" id="KW-0479">Metal-binding</keyword>
<dbReference type="HAMAP" id="MF_00181">
    <property type="entry name" value="Cytosol_peptidase_M17"/>
    <property type="match status" value="1"/>
</dbReference>
<dbReference type="InterPro" id="IPR008283">
    <property type="entry name" value="Peptidase_M17_N"/>
</dbReference>
<evidence type="ECO:0000259" key="9">
    <source>
        <dbReference type="PROSITE" id="PS00631"/>
    </source>
</evidence>
<dbReference type="PROSITE" id="PS00631">
    <property type="entry name" value="CYTOSOL_AP"/>
    <property type="match status" value="1"/>
</dbReference>
<comment type="caution">
    <text evidence="10">The sequence shown here is derived from an EMBL/GenBank/DDBJ whole genome shotgun (WGS) entry which is preliminary data.</text>
</comment>
<comment type="function">
    <text evidence="8">Presumably involved in the processing and regular turnover of intracellular proteins. Catalyzes the removal of unsubstituted N-terminal amino acids from various peptides.</text>
</comment>
<keyword evidence="4 8" id="KW-0031">Aminopeptidase</keyword>
<dbReference type="EMBL" id="BSNF01000008">
    <property type="protein sequence ID" value="GLQ07565.1"/>
    <property type="molecule type" value="Genomic_DNA"/>
</dbReference>
<comment type="subcellular location">
    <subcellularLocation>
        <location evidence="8">Cytoplasm</location>
    </subcellularLocation>
</comment>
<evidence type="ECO:0000256" key="6">
    <source>
        <dbReference type="ARBA" id="ARBA00022801"/>
    </source>
</evidence>
<keyword evidence="5 8" id="KW-0645">Protease</keyword>
<evidence type="ECO:0000256" key="3">
    <source>
        <dbReference type="ARBA" id="ARBA00009528"/>
    </source>
</evidence>
<name>A0ABQ5U761_9PROT</name>
<dbReference type="EC" id="3.4.11.10" evidence="8"/>
<keyword evidence="7 8" id="KW-0464">Manganese</keyword>
<comment type="similarity">
    <text evidence="3 8">Belongs to the peptidase M17 family.</text>
</comment>
<keyword evidence="8" id="KW-0963">Cytoplasm</keyword>
<dbReference type="PANTHER" id="PTHR11963:SF23">
    <property type="entry name" value="CYTOSOL AMINOPEPTIDASE"/>
    <property type="match status" value="1"/>
</dbReference>
<evidence type="ECO:0000313" key="10">
    <source>
        <dbReference type="EMBL" id="GLQ07565.1"/>
    </source>
</evidence>
<dbReference type="SUPFAM" id="SSF53187">
    <property type="entry name" value="Zn-dependent exopeptidases"/>
    <property type="match status" value="1"/>
</dbReference>
<dbReference type="CDD" id="cd00433">
    <property type="entry name" value="Peptidase_M17"/>
    <property type="match status" value="1"/>
</dbReference>
<dbReference type="Gene3D" id="3.40.220.10">
    <property type="entry name" value="Leucine Aminopeptidase, subunit E, domain 1"/>
    <property type="match status" value="1"/>
</dbReference>
<evidence type="ECO:0000256" key="7">
    <source>
        <dbReference type="ARBA" id="ARBA00023211"/>
    </source>
</evidence>
<dbReference type="NCBIfam" id="NF002083">
    <property type="entry name" value="PRK00913.3-5"/>
    <property type="match status" value="1"/>
</dbReference>
<dbReference type="Pfam" id="PF02789">
    <property type="entry name" value="Peptidase_M17_N"/>
    <property type="match status" value="1"/>
</dbReference>
<comment type="catalytic activity">
    <reaction evidence="1 8">
        <text>Release of an N-terminal amino acid, Xaa-|-Yaa-, in which Xaa is preferably Leu, but may be other amino acids including Pro although not Arg or Lys, and Yaa may be Pro. Amino acid amides and methyl esters are also readily hydrolyzed, but rates on arylamides are exceedingly low.</text>
        <dbReference type="EC" id="3.4.11.1"/>
    </reaction>
</comment>
<dbReference type="Gene3D" id="3.40.630.10">
    <property type="entry name" value="Zn peptidases"/>
    <property type="match status" value="1"/>
</dbReference>
<comment type="catalytic activity">
    <reaction evidence="2 8">
        <text>Release of an N-terminal amino acid, preferentially leucine, but not glutamic or aspartic acids.</text>
        <dbReference type="EC" id="3.4.11.10"/>
    </reaction>
</comment>
<feature type="active site" evidence="8">
    <location>
        <position position="351"/>
    </location>
</feature>
<comment type="cofactor">
    <cofactor evidence="8">
        <name>Mn(2+)</name>
        <dbReference type="ChEBI" id="CHEBI:29035"/>
    </cofactor>
    <text evidence="8">Binds 2 manganese ions per subunit.</text>
</comment>
<dbReference type="InterPro" id="IPR023042">
    <property type="entry name" value="Peptidase_M17_leu_NH2_pept"/>
</dbReference>
<feature type="domain" description="Cytosol aminopeptidase" evidence="9">
    <location>
        <begin position="345"/>
        <end position="352"/>
    </location>
</feature>
<dbReference type="NCBIfam" id="NF002075">
    <property type="entry name" value="PRK00913.2-2"/>
    <property type="match status" value="1"/>
</dbReference>
<dbReference type="NCBIfam" id="NF002073">
    <property type="entry name" value="PRK00913.1-2"/>
    <property type="match status" value="1"/>
</dbReference>
<dbReference type="GO" id="GO:0004177">
    <property type="term" value="F:aminopeptidase activity"/>
    <property type="evidence" value="ECO:0007669"/>
    <property type="project" value="UniProtKB-KW"/>
</dbReference>
<feature type="binding site" evidence="8">
    <location>
        <position position="270"/>
    </location>
    <ligand>
        <name>Mn(2+)</name>
        <dbReference type="ChEBI" id="CHEBI:29035"/>
        <label>2</label>
    </ligand>
</feature>
<feature type="binding site" evidence="8">
    <location>
        <position position="265"/>
    </location>
    <ligand>
        <name>Mn(2+)</name>
        <dbReference type="ChEBI" id="CHEBI:29035"/>
        <label>2</label>
    </ligand>
</feature>
<sequence length="502" mass="53296">MKFAFSEISIPKRGSLAVPVLADTVFPAITDEVDSATGGVLKRAIENSRFKGKAGEVLEILAPNGLEVSRVVLFGLGDVKEITQTSIEDLGGTLVGKLNSAGARSVTVILDGLEASGLKESDLAARVAFGAMLGNYRFTKYKTEDEDNGAPTLTRMTVACKNSAGARKVFADFEAVAEGVFMTRDLVSEPANTLYPESFAERCRELTSLGVEVEVLGEEEMEKLGMGALLGVGQGSERPSQMVVMQWNGATGKKTASKPIAFVGKGVCFDTGGISLKPGPGMEEMKWDMGGAGTVTGLMKALAGRKAKVNVVGVIGLVENMPDGKAQRPGDIVTSMSGQTIEILNTDAEGRLVLADALWYTQDRFNPEVMIDLATLTGAIIISLGHENAGLFSNNDDLANQLFEAGKVVKEGVWRFPLSKEYAKMVKSPIADLQNIGTGGRGAGSIVAAEFLKKFVNDVPWAHLDIAGMAWSKTATPTTPKGGTGYGVRLLDQYVRDVWEGK</sequence>
<evidence type="ECO:0000256" key="5">
    <source>
        <dbReference type="ARBA" id="ARBA00022670"/>
    </source>
</evidence>
<evidence type="ECO:0000256" key="8">
    <source>
        <dbReference type="HAMAP-Rule" id="MF_00181"/>
    </source>
</evidence>
<dbReference type="InterPro" id="IPR043472">
    <property type="entry name" value="Macro_dom-like"/>
</dbReference>
<reference evidence="10" key="2">
    <citation type="submission" date="2023-01" db="EMBL/GenBank/DDBJ databases">
        <title>Draft genome sequence of Sneathiella chinensis strain NBRC 103408.</title>
        <authorList>
            <person name="Sun Q."/>
            <person name="Mori K."/>
        </authorList>
    </citation>
    <scope>NUCLEOTIDE SEQUENCE</scope>
    <source>
        <strain evidence="10">NBRC 103408</strain>
    </source>
</reference>
<dbReference type="Pfam" id="PF00883">
    <property type="entry name" value="Peptidase_M17"/>
    <property type="match status" value="1"/>
</dbReference>
<keyword evidence="6 8" id="KW-0378">Hydrolase</keyword>